<name>A0A8S9P817_BRACR</name>
<accession>A0A8S9P817</accession>
<evidence type="ECO:0000313" key="2">
    <source>
        <dbReference type="Proteomes" id="UP000712600"/>
    </source>
</evidence>
<gene>
    <name evidence="1" type="ORF">F2Q69_00002293</name>
</gene>
<dbReference type="EMBL" id="QGKX02001521">
    <property type="protein sequence ID" value="KAF3509422.1"/>
    <property type="molecule type" value="Genomic_DNA"/>
</dbReference>
<dbReference type="Proteomes" id="UP000712600">
    <property type="component" value="Unassembled WGS sequence"/>
</dbReference>
<organism evidence="1 2">
    <name type="scientific">Brassica cretica</name>
    <name type="common">Mustard</name>
    <dbReference type="NCBI Taxonomy" id="69181"/>
    <lineage>
        <taxon>Eukaryota</taxon>
        <taxon>Viridiplantae</taxon>
        <taxon>Streptophyta</taxon>
        <taxon>Embryophyta</taxon>
        <taxon>Tracheophyta</taxon>
        <taxon>Spermatophyta</taxon>
        <taxon>Magnoliopsida</taxon>
        <taxon>eudicotyledons</taxon>
        <taxon>Gunneridae</taxon>
        <taxon>Pentapetalae</taxon>
        <taxon>rosids</taxon>
        <taxon>malvids</taxon>
        <taxon>Brassicales</taxon>
        <taxon>Brassicaceae</taxon>
        <taxon>Brassiceae</taxon>
        <taxon>Brassica</taxon>
    </lineage>
</organism>
<reference evidence="1" key="1">
    <citation type="submission" date="2019-12" db="EMBL/GenBank/DDBJ databases">
        <title>Genome sequencing and annotation of Brassica cretica.</title>
        <authorList>
            <person name="Studholme D.J."/>
            <person name="Sarris P."/>
        </authorList>
    </citation>
    <scope>NUCLEOTIDE SEQUENCE</scope>
    <source>
        <strain evidence="1">PFS-109/04</strain>
        <tissue evidence="1">Leaf</tissue>
    </source>
</reference>
<dbReference type="AlphaFoldDB" id="A0A8S9P817"/>
<proteinExistence type="predicted"/>
<protein>
    <submittedName>
        <fullName evidence="1">Uncharacterized protein</fullName>
    </submittedName>
</protein>
<comment type="caution">
    <text evidence="1">The sequence shown here is derived from an EMBL/GenBank/DDBJ whole genome shotgun (WGS) entry which is preliminary data.</text>
</comment>
<evidence type="ECO:0000313" key="1">
    <source>
        <dbReference type="EMBL" id="KAF3509422.1"/>
    </source>
</evidence>
<sequence>MQSADGVDQQSTSAVHPLPIPWTAFTCGRRLRPIHANLKLSGPNPRTGVVHGFRPRDGPSQEQFRSLVQSDLVVRGLVHLLAFANFLHACPSNSPNFNLRFSKPQILHMHMLCT</sequence>